<feature type="domain" description="DhaL" evidence="1">
    <location>
        <begin position="25"/>
        <end position="234"/>
    </location>
</feature>
<dbReference type="EMBL" id="JABCJJ010000026">
    <property type="protein sequence ID" value="NMR21183.1"/>
    <property type="molecule type" value="Genomic_DNA"/>
</dbReference>
<dbReference type="PROSITE" id="PS51480">
    <property type="entry name" value="DHAL"/>
    <property type="match status" value="1"/>
</dbReference>
<sequence length="569" mass="55797">MVPAPGAPEVGEQREGMRVDRLDGAAVRAWARAAARDLDEARGSIDLLNVFPVPDGDTGTNLSLTVAQGADEVDALPGPATAPEAMRAFARGALLGARGSSGVILSQFLLGLSRGLAQGVPGLPDAAREPDAADGVSAGGLALAGALDAAQAAARTAVAKPVEGTILTAATAAARAARAAAGEGADLAATATAALAGASDALARTPDDLDVLRSAGVVDAGASGLVVLLGSLVGVITGQRPTTVLGHHVREARGDGDGADVHDVPGTEPTDGCAAGADGEFEVMFLLEAATDIAADLSARLQALGESVAVVGGPDVWQAHVHTDDPAGAIAAGGLGRRRQVTVRHLGVHAHAQSHVHPQARGGRRTGLGLVVGTGAPGLVAELARVGAVVMVHADEPATTAGVLRAVVDSAAPDVLVLPGSPSAGAAARAVTGTARARGRQTVHVVEADDDVRVTAGLAAALAAVPDVGAVAPPDVTAAVAAVARAVGAVRTAEVTAAEDPADVRRVVDALLSPGGEVLTVLRGARAADGTLDALTAALVDHVAAAHPGVDVVVLEGGQAEPLLALGAE</sequence>
<gene>
    <name evidence="2" type="ORF">HIR71_13320</name>
</gene>
<dbReference type="RefSeq" id="WP_169325557.1">
    <property type="nucleotide sequence ID" value="NZ_JABCJJ010000026.1"/>
</dbReference>
<dbReference type="AlphaFoldDB" id="A0A7Y0QIG7"/>
<dbReference type="InterPro" id="IPR036117">
    <property type="entry name" value="DhaL_dom_sf"/>
</dbReference>
<name>A0A7Y0QIG7_CELFI</name>
<comment type="caution">
    <text evidence="2">The sequence shown here is derived from an EMBL/GenBank/DDBJ whole genome shotgun (WGS) entry which is preliminary data.</text>
</comment>
<protein>
    <submittedName>
        <fullName evidence="2">DAK2 domain-containing protein</fullName>
    </submittedName>
</protein>
<dbReference type="InterPro" id="IPR048394">
    <property type="entry name" value="FakA-like_M"/>
</dbReference>
<evidence type="ECO:0000313" key="3">
    <source>
        <dbReference type="Proteomes" id="UP000562124"/>
    </source>
</evidence>
<dbReference type="InterPro" id="IPR004007">
    <property type="entry name" value="DhaL_dom"/>
</dbReference>
<dbReference type="Gene3D" id="1.25.40.340">
    <property type="match status" value="1"/>
</dbReference>
<dbReference type="InterPro" id="IPR033470">
    <property type="entry name" value="FakA-like_C"/>
</dbReference>
<dbReference type="Proteomes" id="UP000562124">
    <property type="component" value="Unassembled WGS sequence"/>
</dbReference>
<proteinExistence type="predicted"/>
<dbReference type="SUPFAM" id="SSF101473">
    <property type="entry name" value="DhaL-like"/>
    <property type="match status" value="1"/>
</dbReference>
<dbReference type="SMART" id="SM01120">
    <property type="entry name" value="Dak2"/>
    <property type="match status" value="1"/>
</dbReference>
<dbReference type="PANTHER" id="PTHR33434">
    <property type="entry name" value="DEGV DOMAIN-CONTAINING PROTEIN DR_1986-RELATED"/>
    <property type="match status" value="1"/>
</dbReference>
<evidence type="ECO:0000313" key="2">
    <source>
        <dbReference type="EMBL" id="NMR21183.1"/>
    </source>
</evidence>
<accession>A0A7Y0QIG7</accession>
<dbReference type="PANTHER" id="PTHR33434:SF4">
    <property type="entry name" value="PHOSPHATASE PROTEIN"/>
    <property type="match status" value="1"/>
</dbReference>
<dbReference type="SMART" id="SM01121">
    <property type="entry name" value="Dak1_2"/>
    <property type="match status" value="1"/>
</dbReference>
<dbReference type="GO" id="GO:0006071">
    <property type="term" value="P:glycerol metabolic process"/>
    <property type="evidence" value="ECO:0007669"/>
    <property type="project" value="InterPro"/>
</dbReference>
<keyword evidence="3" id="KW-1185">Reference proteome</keyword>
<reference evidence="2 3" key="1">
    <citation type="submission" date="2020-04" db="EMBL/GenBank/DDBJ databases">
        <title>Sequencing and Assembly of C. fimi.</title>
        <authorList>
            <person name="Ramsey A.R."/>
        </authorList>
    </citation>
    <scope>NUCLEOTIDE SEQUENCE [LARGE SCALE GENOMIC DNA]</scope>
    <source>
        <strain evidence="2 3">SB</strain>
    </source>
</reference>
<evidence type="ECO:0000259" key="1">
    <source>
        <dbReference type="PROSITE" id="PS51480"/>
    </source>
</evidence>
<dbReference type="GO" id="GO:0004371">
    <property type="term" value="F:glycerone kinase activity"/>
    <property type="evidence" value="ECO:0007669"/>
    <property type="project" value="InterPro"/>
</dbReference>
<dbReference type="Pfam" id="PF21645">
    <property type="entry name" value="FakA-like_M"/>
    <property type="match status" value="1"/>
</dbReference>
<organism evidence="2 3">
    <name type="scientific">Cellulomonas fimi</name>
    <dbReference type="NCBI Taxonomy" id="1708"/>
    <lineage>
        <taxon>Bacteria</taxon>
        <taxon>Bacillati</taxon>
        <taxon>Actinomycetota</taxon>
        <taxon>Actinomycetes</taxon>
        <taxon>Micrococcales</taxon>
        <taxon>Cellulomonadaceae</taxon>
        <taxon>Cellulomonas</taxon>
    </lineage>
</organism>
<dbReference type="Pfam" id="PF02734">
    <property type="entry name" value="Dak2"/>
    <property type="match status" value="1"/>
</dbReference>
<dbReference type="InterPro" id="IPR050270">
    <property type="entry name" value="DegV_domain_contain"/>
</dbReference>